<feature type="signal peptide" evidence="5">
    <location>
        <begin position="1"/>
        <end position="20"/>
    </location>
</feature>
<evidence type="ECO:0000256" key="3">
    <source>
        <dbReference type="ARBA" id="ARBA00023157"/>
    </source>
</evidence>
<dbReference type="InterPro" id="IPR050553">
    <property type="entry name" value="Thioredoxin_ResA/DsbE_sf"/>
</dbReference>
<name>A0ABS3T0U1_9FLAO</name>
<dbReference type="PANTHER" id="PTHR42852">
    <property type="entry name" value="THIOL:DISULFIDE INTERCHANGE PROTEIN DSBE"/>
    <property type="match status" value="1"/>
</dbReference>
<feature type="chain" id="PRO_5046581518" evidence="5">
    <location>
        <begin position="21"/>
        <end position="499"/>
    </location>
</feature>
<accession>A0ABS3T0U1</accession>
<keyword evidence="5" id="KW-0732">Signal</keyword>
<dbReference type="EMBL" id="JAGEVF010000004">
    <property type="protein sequence ID" value="MBO3116357.1"/>
    <property type="molecule type" value="Genomic_DNA"/>
</dbReference>
<evidence type="ECO:0000256" key="1">
    <source>
        <dbReference type="ARBA" id="ARBA00004196"/>
    </source>
</evidence>
<dbReference type="PANTHER" id="PTHR42852:SF6">
    <property type="entry name" value="THIOL:DISULFIDE INTERCHANGE PROTEIN DSBE"/>
    <property type="match status" value="1"/>
</dbReference>
<evidence type="ECO:0000259" key="6">
    <source>
        <dbReference type="PROSITE" id="PS51352"/>
    </source>
</evidence>
<dbReference type="SUPFAM" id="SSF52833">
    <property type="entry name" value="Thioredoxin-like"/>
    <property type="match status" value="1"/>
</dbReference>
<dbReference type="RefSeq" id="WP_208153452.1">
    <property type="nucleotide sequence ID" value="NZ_JAGEVF010000004.1"/>
</dbReference>
<evidence type="ECO:0000256" key="5">
    <source>
        <dbReference type="SAM" id="SignalP"/>
    </source>
</evidence>
<dbReference type="InterPro" id="IPR036249">
    <property type="entry name" value="Thioredoxin-like_sf"/>
</dbReference>
<keyword evidence="8" id="KW-1185">Reference proteome</keyword>
<evidence type="ECO:0000313" key="7">
    <source>
        <dbReference type="EMBL" id="MBO3116357.1"/>
    </source>
</evidence>
<evidence type="ECO:0000256" key="4">
    <source>
        <dbReference type="ARBA" id="ARBA00023284"/>
    </source>
</evidence>
<dbReference type="Proteomes" id="UP000676776">
    <property type="component" value="Unassembled WGS sequence"/>
</dbReference>
<dbReference type="Gene3D" id="3.40.30.10">
    <property type="entry name" value="Glutaredoxin"/>
    <property type="match status" value="1"/>
</dbReference>
<protein>
    <submittedName>
        <fullName evidence="7">TlpA family protein disulfide reductase</fullName>
    </submittedName>
</protein>
<gene>
    <name evidence="7" type="ORF">J4050_06345</name>
</gene>
<keyword evidence="2" id="KW-0201">Cytochrome c-type biogenesis</keyword>
<feature type="domain" description="Thioredoxin" evidence="6">
    <location>
        <begin position="349"/>
        <end position="494"/>
    </location>
</feature>
<keyword evidence="3" id="KW-1015">Disulfide bond</keyword>
<sequence>MKYLYFLFLIVLFLSCNSNSDSENNWKKNAKTVLSGTIEPYNPVSMPSKMKLFFYDDLFNQITNEVKIDSLGNFHSEFELAHPQDISFYYRAWLSLILKPGDSIQLSFDGNQAEKQDLYASMTLAGDSKDLNTDFHQFLLNDSILDNYYKPISKLAPQDFKRYHDSVFSYRKKYITEFLDSNTRIDKSLRSWLEMEKDIVPIINVLEFPMYYRMYNRDKAKISEYPEGFFNSVSNLSSMTEQDFVNSNTASLSNHLIFHYYEKINPNNESMDTKLQDSLLFHALQKDFKNNPLPIQLALSDKIRAGLEGMNTTFIDNNLNELKSIYADSKIGEAVFETYEKTKAELAKIKMPSDAGFINFESKDPKNYLDEIIAKADGKVVYIDHWATWCGPCIGEFKNALPNFKKKYKDDIEFVYLCYRSEIEQWKPMIRKFQLSGKHYFVTDEEIETLQKQMTVDGYPTYTIIDQKGEIVKSDFQYRPSREVTSKIIDSLLQNDTSL</sequence>
<dbReference type="PROSITE" id="PS51352">
    <property type="entry name" value="THIOREDOXIN_2"/>
    <property type="match status" value="1"/>
</dbReference>
<dbReference type="CDD" id="cd02966">
    <property type="entry name" value="TlpA_like_family"/>
    <property type="match status" value="1"/>
</dbReference>
<evidence type="ECO:0000256" key="2">
    <source>
        <dbReference type="ARBA" id="ARBA00022748"/>
    </source>
</evidence>
<comment type="caution">
    <text evidence="7">The sequence shown here is derived from an EMBL/GenBank/DDBJ whole genome shotgun (WGS) entry which is preliminary data.</text>
</comment>
<dbReference type="InterPro" id="IPR012336">
    <property type="entry name" value="Thioredoxin-like_fold"/>
</dbReference>
<dbReference type="InterPro" id="IPR013766">
    <property type="entry name" value="Thioredoxin_domain"/>
</dbReference>
<comment type="subcellular location">
    <subcellularLocation>
        <location evidence="1">Cell envelope</location>
    </subcellularLocation>
</comment>
<proteinExistence type="predicted"/>
<organism evidence="7 8">
    <name type="scientific">Winogradskyella pelagia</name>
    <dbReference type="NCBI Taxonomy" id="2819984"/>
    <lineage>
        <taxon>Bacteria</taxon>
        <taxon>Pseudomonadati</taxon>
        <taxon>Bacteroidota</taxon>
        <taxon>Flavobacteriia</taxon>
        <taxon>Flavobacteriales</taxon>
        <taxon>Flavobacteriaceae</taxon>
        <taxon>Winogradskyella</taxon>
    </lineage>
</organism>
<dbReference type="PROSITE" id="PS51257">
    <property type="entry name" value="PROKAR_LIPOPROTEIN"/>
    <property type="match status" value="1"/>
</dbReference>
<dbReference type="Pfam" id="PF13905">
    <property type="entry name" value="Thioredoxin_8"/>
    <property type="match status" value="1"/>
</dbReference>
<evidence type="ECO:0000313" key="8">
    <source>
        <dbReference type="Proteomes" id="UP000676776"/>
    </source>
</evidence>
<keyword evidence="4" id="KW-0676">Redox-active center</keyword>
<reference evidence="7 8" key="1">
    <citation type="submission" date="2021-03" db="EMBL/GenBank/DDBJ databases">
        <title>Winogradskyella sp. nov., isolated from costal sediment.</title>
        <authorList>
            <person name="Gao C."/>
        </authorList>
    </citation>
    <scope>NUCLEOTIDE SEQUENCE [LARGE SCALE GENOMIC DNA]</scope>
    <source>
        <strain evidence="7 8">DF17</strain>
    </source>
</reference>